<feature type="compositionally biased region" description="Basic residues" evidence="1">
    <location>
        <begin position="24"/>
        <end position="38"/>
    </location>
</feature>
<protein>
    <submittedName>
        <fullName evidence="2">Uncharacterized protein</fullName>
    </submittedName>
</protein>
<organism evidence="2">
    <name type="scientific">bioreactor metagenome</name>
    <dbReference type="NCBI Taxonomy" id="1076179"/>
    <lineage>
        <taxon>unclassified sequences</taxon>
        <taxon>metagenomes</taxon>
        <taxon>ecological metagenomes</taxon>
    </lineage>
</organism>
<evidence type="ECO:0000256" key="1">
    <source>
        <dbReference type="SAM" id="MobiDB-lite"/>
    </source>
</evidence>
<feature type="compositionally biased region" description="Low complexity" evidence="1">
    <location>
        <begin position="86"/>
        <end position="100"/>
    </location>
</feature>
<gene>
    <name evidence="2" type="ORF">SDC9_136045</name>
</gene>
<comment type="caution">
    <text evidence="2">The sequence shown here is derived from an EMBL/GenBank/DDBJ whole genome shotgun (WGS) entry which is preliminary data.</text>
</comment>
<dbReference type="AlphaFoldDB" id="A0A645DI80"/>
<dbReference type="EMBL" id="VSSQ01036451">
    <property type="protein sequence ID" value="MPM88941.1"/>
    <property type="molecule type" value="Genomic_DNA"/>
</dbReference>
<reference evidence="2" key="1">
    <citation type="submission" date="2019-08" db="EMBL/GenBank/DDBJ databases">
        <authorList>
            <person name="Kucharzyk K."/>
            <person name="Murdoch R.W."/>
            <person name="Higgins S."/>
            <person name="Loffler F."/>
        </authorList>
    </citation>
    <scope>NUCLEOTIDE SEQUENCE</scope>
</reference>
<feature type="region of interest" description="Disordered" evidence="1">
    <location>
        <begin position="193"/>
        <end position="212"/>
    </location>
</feature>
<evidence type="ECO:0000313" key="2">
    <source>
        <dbReference type="EMBL" id="MPM88941.1"/>
    </source>
</evidence>
<sequence length="212" mass="24096">MQSHIKRIPLRRSVSPVHIQTIAHRLKRKKGKPQRNRRGQSGGGTPRRGIRKRQQRPGQPEKRQQKNVCDHGQPRYAGAAVSPCFAPVNPQAQHPAPQNPDGQHRQINRLPKGVKHKACQQQHAVLQRAGKKAQIIQYDTGRQSVYQKCQTGSLHEQPPICGMRNTRERQTPRLPAAEPAACKGTRRCSSRRTFQARPDTDRWPPHAGKCWF</sequence>
<feature type="compositionally biased region" description="Basic and acidic residues" evidence="1">
    <location>
        <begin position="59"/>
        <end position="73"/>
    </location>
</feature>
<accession>A0A645DI80</accession>
<name>A0A645DI80_9ZZZZ</name>
<feature type="region of interest" description="Disordered" evidence="1">
    <location>
        <begin position="24"/>
        <end position="106"/>
    </location>
</feature>
<proteinExistence type="predicted"/>